<dbReference type="EMBL" id="QREI01000001">
    <property type="protein sequence ID" value="REE27983.1"/>
    <property type="molecule type" value="Genomic_DNA"/>
</dbReference>
<dbReference type="InterPro" id="IPR058207">
    <property type="entry name" value="PID_CTERM"/>
</dbReference>
<dbReference type="NCBIfam" id="NF046080">
    <property type="entry name" value="PID_CTERM"/>
    <property type="match status" value="1"/>
</dbReference>
<name>A0A3D9N728_9FLAO</name>
<accession>A0A3D9N728</accession>
<feature type="chain" id="PRO_5017682600" description="Signal peptidase" evidence="2">
    <location>
        <begin position="24"/>
        <end position="69"/>
    </location>
</feature>
<reference evidence="3 4" key="1">
    <citation type="submission" date="2018-07" db="EMBL/GenBank/DDBJ databases">
        <title>Genomic Encyclopedia of Type Strains, Phase III (KMG-III): the genomes of soil and plant-associated and newly described type strains.</title>
        <authorList>
            <person name="Whitman W."/>
        </authorList>
    </citation>
    <scope>NUCLEOTIDE SEQUENCE [LARGE SCALE GENOMIC DNA]</scope>
    <source>
        <strain evidence="3 4">CECT 7948</strain>
    </source>
</reference>
<feature type="transmembrane region" description="Helical" evidence="1">
    <location>
        <begin position="39"/>
        <end position="59"/>
    </location>
</feature>
<evidence type="ECO:0000313" key="3">
    <source>
        <dbReference type="EMBL" id="REE27983.1"/>
    </source>
</evidence>
<feature type="signal peptide" evidence="2">
    <location>
        <begin position="1"/>
        <end position="23"/>
    </location>
</feature>
<keyword evidence="1" id="KW-1133">Transmembrane helix</keyword>
<comment type="caution">
    <text evidence="3">The sequence shown here is derived from an EMBL/GenBank/DDBJ whole genome shotgun (WGS) entry which is preliminary data.</text>
</comment>
<proteinExistence type="predicted"/>
<evidence type="ECO:0000256" key="1">
    <source>
        <dbReference type="SAM" id="Phobius"/>
    </source>
</evidence>
<organism evidence="3 4">
    <name type="scientific">Winogradskyella pacifica</name>
    <dbReference type="NCBI Taxonomy" id="664642"/>
    <lineage>
        <taxon>Bacteria</taxon>
        <taxon>Pseudomonadati</taxon>
        <taxon>Bacteroidota</taxon>
        <taxon>Flavobacteriia</taxon>
        <taxon>Flavobacteriales</taxon>
        <taxon>Flavobacteriaceae</taxon>
        <taxon>Winogradskyella</taxon>
    </lineage>
</organism>
<evidence type="ECO:0008006" key="5">
    <source>
        <dbReference type="Google" id="ProtNLM"/>
    </source>
</evidence>
<keyword evidence="1" id="KW-0812">Transmembrane</keyword>
<dbReference type="AlphaFoldDB" id="A0A3D9N728"/>
<evidence type="ECO:0000313" key="4">
    <source>
        <dbReference type="Proteomes" id="UP000256919"/>
    </source>
</evidence>
<keyword evidence="1" id="KW-0472">Membrane</keyword>
<evidence type="ECO:0000256" key="2">
    <source>
        <dbReference type="SAM" id="SignalP"/>
    </source>
</evidence>
<keyword evidence="2" id="KW-0732">Signal</keyword>
<sequence>MHKKNMFVSILVFFVGFASMAQGTTGSVPPPPAPPPPPGLPIDGGIVVLFILALSYGIYKSNKLSRKNA</sequence>
<keyword evidence="4" id="KW-1185">Reference proteome</keyword>
<dbReference type="Proteomes" id="UP000256919">
    <property type="component" value="Unassembled WGS sequence"/>
</dbReference>
<gene>
    <name evidence="3" type="ORF">DFQ09_101825</name>
</gene>
<protein>
    <recommendedName>
        <fullName evidence="5">Signal peptidase</fullName>
    </recommendedName>
</protein>